<feature type="signal peptide" evidence="1">
    <location>
        <begin position="1"/>
        <end position="22"/>
    </location>
</feature>
<dbReference type="Proteomes" id="UP000604481">
    <property type="component" value="Unassembled WGS sequence"/>
</dbReference>
<protein>
    <recommendedName>
        <fullName evidence="4">Lipoprotein</fullName>
    </recommendedName>
</protein>
<evidence type="ECO:0000313" key="3">
    <source>
        <dbReference type="Proteomes" id="UP000604481"/>
    </source>
</evidence>
<proteinExistence type="predicted"/>
<sequence>MLIRYVLALAAFGMLAGCSTMASFTVINRSSAPLTLIFSWRDGAQIPKQCQLRVITADKAVEDRPVRCEGRQMTLTLAPGERSLATIRMHNSGPLPELPLDSLQLQGEQGEQTLQGEALLGHFVQRAHAYELIYTGVKAEE</sequence>
<feature type="chain" id="PRO_5035306506" description="Lipoprotein" evidence="1">
    <location>
        <begin position="23"/>
        <end position="141"/>
    </location>
</feature>
<evidence type="ECO:0008006" key="4">
    <source>
        <dbReference type="Google" id="ProtNLM"/>
    </source>
</evidence>
<dbReference type="EMBL" id="JADFUA010000006">
    <property type="protein sequence ID" value="MBE9609877.1"/>
    <property type="molecule type" value="Genomic_DNA"/>
</dbReference>
<evidence type="ECO:0000313" key="2">
    <source>
        <dbReference type="EMBL" id="MBE9609877.1"/>
    </source>
</evidence>
<keyword evidence="3" id="KW-1185">Reference proteome</keyword>
<name>A0A8J7K2D2_9NEIS</name>
<accession>A0A8J7K2D2</accession>
<evidence type="ECO:0000256" key="1">
    <source>
        <dbReference type="SAM" id="SignalP"/>
    </source>
</evidence>
<keyword evidence="1" id="KW-0732">Signal</keyword>
<comment type="caution">
    <text evidence="2">The sequence shown here is derived from an EMBL/GenBank/DDBJ whole genome shotgun (WGS) entry which is preliminary data.</text>
</comment>
<dbReference type="AlphaFoldDB" id="A0A8J7K2D2"/>
<dbReference type="PROSITE" id="PS51257">
    <property type="entry name" value="PROKAR_LIPOPROTEIN"/>
    <property type="match status" value="1"/>
</dbReference>
<organism evidence="2 3">
    <name type="scientific">Chitinilyticum piscinae</name>
    <dbReference type="NCBI Taxonomy" id="2866724"/>
    <lineage>
        <taxon>Bacteria</taxon>
        <taxon>Pseudomonadati</taxon>
        <taxon>Pseudomonadota</taxon>
        <taxon>Betaproteobacteria</taxon>
        <taxon>Neisseriales</taxon>
        <taxon>Chitinibacteraceae</taxon>
        <taxon>Chitinilyticum</taxon>
    </lineage>
</organism>
<gene>
    <name evidence="2" type="ORF">INR99_11015</name>
</gene>
<dbReference type="RefSeq" id="WP_194116407.1">
    <property type="nucleotide sequence ID" value="NZ_JADFUA010000006.1"/>
</dbReference>
<reference evidence="2 3" key="1">
    <citation type="submission" date="2020-10" db="EMBL/GenBank/DDBJ databases">
        <title>The genome sequence of Chitinilyticum litopenaei 4Y14.</title>
        <authorList>
            <person name="Liu Y."/>
        </authorList>
    </citation>
    <scope>NUCLEOTIDE SEQUENCE [LARGE SCALE GENOMIC DNA]</scope>
    <source>
        <strain evidence="2 3">4Y14</strain>
    </source>
</reference>